<comment type="caution">
    <text evidence="2">The sequence shown here is derived from an EMBL/GenBank/DDBJ whole genome shotgun (WGS) entry which is preliminary data.</text>
</comment>
<evidence type="ECO:0000313" key="3">
    <source>
        <dbReference type="Proteomes" id="UP000031512"/>
    </source>
</evidence>
<dbReference type="GeneID" id="15802913"/>
<dbReference type="GO" id="GO:0005758">
    <property type="term" value="C:mitochondrial intermembrane space"/>
    <property type="evidence" value="ECO:0007669"/>
    <property type="project" value="InterPro"/>
</dbReference>
<dbReference type="OrthoDB" id="341300at2759"/>
<dbReference type="eggNOG" id="KOG3336">
    <property type="taxonomic scope" value="Eukaryota"/>
</dbReference>
<dbReference type="PANTHER" id="PTHR11158">
    <property type="entry name" value="MSF1/PX19 RELATED"/>
    <property type="match status" value="1"/>
</dbReference>
<dbReference type="KEGG" id="beq:BEWA_053610"/>
<dbReference type="VEuPathDB" id="PiroplasmaDB:BEWA_053610"/>
<name>L1LD98_THEEQ</name>
<dbReference type="InterPro" id="IPR006797">
    <property type="entry name" value="PRELI/MSF1_dom"/>
</dbReference>
<feature type="domain" description="PRELI/MSF1" evidence="1">
    <location>
        <begin position="1"/>
        <end position="169"/>
    </location>
</feature>
<dbReference type="Pfam" id="PF04707">
    <property type="entry name" value="PRELI"/>
    <property type="match status" value="1"/>
</dbReference>
<sequence length="169" mass="19589">MLSNSLKYDFDWETVVCGFWRRFPSKYHPYVNSVHTIGSKVNPEKKTLVVQRMYHIKYSFPYLIQKLIGSNVDYYILEESQVDLKTRKLSYQVKSVTPDYYSYSESACYQDSSNPGTTDFNCSMDVSISGFGVMNNTLEKLAEHRMLESMSKSNEFRAMVDSINTLNSL</sequence>
<accession>L1LD98</accession>
<dbReference type="PROSITE" id="PS50904">
    <property type="entry name" value="PRELI_MSF1"/>
    <property type="match status" value="1"/>
</dbReference>
<dbReference type="STRING" id="1537102.L1LD98"/>
<evidence type="ECO:0000313" key="2">
    <source>
        <dbReference type="EMBL" id="EKX73306.1"/>
    </source>
</evidence>
<proteinExistence type="predicted"/>
<reference evidence="2 3" key="1">
    <citation type="journal article" date="2012" name="BMC Genomics">
        <title>Comparative genomic analysis and phylogenetic position of Theileria equi.</title>
        <authorList>
            <person name="Kappmeyer L.S."/>
            <person name="Thiagarajan M."/>
            <person name="Herndon D.R."/>
            <person name="Ramsay J.D."/>
            <person name="Caler E."/>
            <person name="Djikeng A."/>
            <person name="Gillespie J.J."/>
            <person name="Lau A.O."/>
            <person name="Roalson E.H."/>
            <person name="Silva J.C."/>
            <person name="Silva M.G."/>
            <person name="Suarez C.E."/>
            <person name="Ueti M.W."/>
            <person name="Nene V.M."/>
            <person name="Mealey R.H."/>
            <person name="Knowles D.P."/>
            <person name="Brayton K.A."/>
        </authorList>
    </citation>
    <scope>NUCLEOTIDE SEQUENCE [LARGE SCALE GENOMIC DNA]</scope>
    <source>
        <strain evidence="2 3">WA</strain>
    </source>
</reference>
<evidence type="ECO:0000259" key="1">
    <source>
        <dbReference type="PROSITE" id="PS50904"/>
    </source>
</evidence>
<dbReference type="InterPro" id="IPR037365">
    <property type="entry name" value="Slowmo/Ups"/>
</dbReference>
<protein>
    <recommendedName>
        <fullName evidence="1">PRELI/MSF1 domain-containing protein</fullName>
    </recommendedName>
</protein>
<gene>
    <name evidence="2" type="ORF">BEWA_053610</name>
</gene>
<dbReference type="AlphaFoldDB" id="L1LD98"/>
<dbReference type="Proteomes" id="UP000031512">
    <property type="component" value="Unassembled WGS sequence"/>
</dbReference>
<dbReference type="RefSeq" id="XP_004832758.1">
    <property type="nucleotide sequence ID" value="XM_004832701.1"/>
</dbReference>
<dbReference type="EMBL" id="ACOU01000003">
    <property type="protein sequence ID" value="EKX73306.1"/>
    <property type="molecule type" value="Genomic_DNA"/>
</dbReference>
<organism evidence="2 3">
    <name type="scientific">Theileria equi strain WA</name>
    <dbReference type="NCBI Taxonomy" id="1537102"/>
    <lineage>
        <taxon>Eukaryota</taxon>
        <taxon>Sar</taxon>
        <taxon>Alveolata</taxon>
        <taxon>Apicomplexa</taxon>
        <taxon>Aconoidasida</taxon>
        <taxon>Piroplasmida</taxon>
        <taxon>Theileriidae</taxon>
        <taxon>Theileria</taxon>
    </lineage>
</organism>
<keyword evidence="3" id="KW-1185">Reference proteome</keyword>